<keyword evidence="4 6" id="KW-1133">Transmembrane helix</keyword>
<dbReference type="AlphaFoldDB" id="D9QL95"/>
<dbReference type="Proteomes" id="UP000002696">
    <property type="component" value="Chromosome"/>
</dbReference>
<feature type="domain" description="Type II secretion system protein GspF" evidence="7">
    <location>
        <begin position="179"/>
        <end position="307"/>
    </location>
</feature>
<evidence type="ECO:0000256" key="6">
    <source>
        <dbReference type="SAM" id="Phobius"/>
    </source>
</evidence>
<comment type="subcellular location">
    <subcellularLocation>
        <location evidence="1">Cell membrane</location>
        <topology evidence="1">Multi-pass membrane protein</topology>
    </subcellularLocation>
</comment>
<feature type="transmembrane region" description="Helical" evidence="6">
    <location>
        <begin position="290"/>
        <end position="312"/>
    </location>
</feature>
<proteinExistence type="predicted"/>
<dbReference type="EMBL" id="CP002102">
    <property type="protein sequence ID" value="ADK99950.1"/>
    <property type="molecule type" value="Genomic_DNA"/>
</dbReference>
<gene>
    <name evidence="8" type="ordered locus">Bresu_0636</name>
</gene>
<evidence type="ECO:0000313" key="8">
    <source>
        <dbReference type="EMBL" id="ADK99950.1"/>
    </source>
</evidence>
<keyword evidence="3 6" id="KW-0812">Transmembrane</keyword>
<dbReference type="Pfam" id="PF00482">
    <property type="entry name" value="T2SSF"/>
    <property type="match status" value="1"/>
</dbReference>
<dbReference type="KEGG" id="bsb:Bresu_0636"/>
<feature type="transmembrane region" description="Helical" evidence="6">
    <location>
        <begin position="110"/>
        <end position="130"/>
    </location>
</feature>
<keyword evidence="2" id="KW-1003">Cell membrane</keyword>
<keyword evidence="5 6" id="KW-0472">Membrane</keyword>
<reference evidence="9" key="1">
    <citation type="journal article" date="2011" name="J. Bacteriol.">
        <title>Genome sequences of eight morphologically diverse alphaproteobacteria.</title>
        <authorList>
            <consortium name="US DOE Joint Genome Institute"/>
            <person name="Brown P.J."/>
            <person name="Kysela D.T."/>
            <person name="Buechlein A."/>
            <person name="Hemmerich C."/>
            <person name="Brun Y.V."/>
        </authorList>
    </citation>
    <scope>NUCLEOTIDE SEQUENCE [LARGE SCALE GENOMIC DNA]</scope>
    <source>
        <strain evidence="9">ATCC 15264 / DSM 4735 / LMG 14903 / NBRC 16000 / CB 81</strain>
    </source>
</reference>
<dbReference type="InParanoid" id="D9QL95"/>
<dbReference type="RefSeq" id="WP_013268054.1">
    <property type="nucleotide sequence ID" value="NC_014375.1"/>
</dbReference>
<dbReference type="InterPro" id="IPR018076">
    <property type="entry name" value="T2SS_GspF_dom"/>
</dbReference>
<dbReference type="eggNOG" id="COG2064">
    <property type="taxonomic scope" value="Bacteria"/>
</dbReference>
<evidence type="ECO:0000313" key="9">
    <source>
        <dbReference type="Proteomes" id="UP000002696"/>
    </source>
</evidence>
<evidence type="ECO:0000256" key="4">
    <source>
        <dbReference type="ARBA" id="ARBA00022989"/>
    </source>
</evidence>
<evidence type="ECO:0000256" key="2">
    <source>
        <dbReference type="ARBA" id="ARBA00022475"/>
    </source>
</evidence>
<dbReference type="STRING" id="633149.Bresu_0636"/>
<evidence type="ECO:0000256" key="5">
    <source>
        <dbReference type="ARBA" id="ARBA00023136"/>
    </source>
</evidence>
<dbReference type="GO" id="GO:0005886">
    <property type="term" value="C:plasma membrane"/>
    <property type="evidence" value="ECO:0007669"/>
    <property type="project" value="UniProtKB-SubCell"/>
</dbReference>
<feature type="transmembrane region" description="Helical" evidence="6">
    <location>
        <begin position="142"/>
        <end position="160"/>
    </location>
</feature>
<keyword evidence="9" id="KW-1185">Reference proteome</keyword>
<feature type="transmembrane region" description="Helical" evidence="6">
    <location>
        <begin position="12"/>
        <end position="36"/>
    </location>
</feature>
<evidence type="ECO:0000259" key="7">
    <source>
        <dbReference type="Pfam" id="PF00482"/>
    </source>
</evidence>
<dbReference type="HOGENOM" id="CLU_056917_0_0_5"/>
<dbReference type="PANTHER" id="PTHR35007">
    <property type="entry name" value="INTEGRAL MEMBRANE PROTEIN-RELATED"/>
    <property type="match status" value="1"/>
</dbReference>
<evidence type="ECO:0000256" key="1">
    <source>
        <dbReference type="ARBA" id="ARBA00004651"/>
    </source>
</evidence>
<dbReference type="BioCyc" id="BSUB633149:G1GM8-637-MONOMER"/>
<protein>
    <submittedName>
        <fullName evidence="8">Type II secretion system F domain protein</fullName>
    </submittedName>
</protein>
<name>D9QL95_BRESC</name>
<sequence>MRAIVEPRTLISIVVGLLVFATMLTLLSSMGGGVSLDKRMQAVSVRRDELKRRSRQAIANGQGGLRHTDDGFKKRVVDRLNLVKLLEDPKVAEQMIQAGLRGPRPLTTFYFFRFATPFIFMFAAVLYVFVMNDFGLSVTVRLGIVMFATVAGFYGPNIFLKNRIAKRQLSIMQAFPDALDLLLICVEAGMSIEAAIVKVSQEIGTTSVELAEELALLSAELSYLPERRMAYEGLAKRTNHPGVRSVSTAMIQAEQYGTPLGSALRTMAKENRDLRLSAAEKKAAALPAQLTVPMIIFFLPVLFVVILGPAIINIQDTLKANNRASAATAAAPQ</sequence>
<evidence type="ECO:0000256" key="3">
    <source>
        <dbReference type="ARBA" id="ARBA00022692"/>
    </source>
</evidence>
<organism evidence="8 9">
    <name type="scientific">Brevundimonas subvibrioides (strain ATCC 15264 / DSM 4735 / LMG 14903 / NBRC 16000 / CB 81)</name>
    <name type="common">Caulobacter subvibrioides</name>
    <dbReference type="NCBI Taxonomy" id="633149"/>
    <lineage>
        <taxon>Bacteria</taxon>
        <taxon>Pseudomonadati</taxon>
        <taxon>Pseudomonadota</taxon>
        <taxon>Alphaproteobacteria</taxon>
        <taxon>Caulobacterales</taxon>
        <taxon>Caulobacteraceae</taxon>
        <taxon>Brevundimonas</taxon>
    </lineage>
</organism>
<accession>D9QL95</accession>
<dbReference type="PANTHER" id="PTHR35007:SF2">
    <property type="entry name" value="PILUS ASSEMBLE PROTEIN"/>
    <property type="match status" value="1"/>
</dbReference>